<dbReference type="Pfam" id="PF00266">
    <property type="entry name" value="Aminotran_5"/>
    <property type="match status" value="1"/>
</dbReference>
<dbReference type="PANTHER" id="PTHR43586">
    <property type="entry name" value="CYSTEINE DESULFURASE"/>
    <property type="match status" value="1"/>
</dbReference>
<protein>
    <submittedName>
        <fullName evidence="2">Aminotransferase class V-fold PLP-dependent enzyme</fullName>
    </submittedName>
</protein>
<gene>
    <name evidence="2" type="ORF">D7I44_03015</name>
</gene>
<evidence type="ECO:0000259" key="1">
    <source>
        <dbReference type="Pfam" id="PF00266"/>
    </source>
</evidence>
<dbReference type="KEGG" id="gry:D7I44_03015"/>
<dbReference type="GO" id="GO:0008483">
    <property type="term" value="F:transaminase activity"/>
    <property type="evidence" value="ECO:0007669"/>
    <property type="project" value="UniProtKB-KW"/>
</dbReference>
<keyword evidence="2" id="KW-0032">Aminotransferase</keyword>
<reference evidence="2 3" key="1">
    <citation type="submission" date="2018-09" db="EMBL/GenBank/DDBJ databases">
        <title>Genome sequencing of strain 2DFW10M-5.</title>
        <authorList>
            <person name="Heo J."/>
            <person name="Kim S.-J."/>
            <person name="Kwon S.-W."/>
        </authorList>
    </citation>
    <scope>NUCLEOTIDE SEQUENCE [LARGE SCALE GENOMIC DNA]</scope>
    <source>
        <strain evidence="2 3">2DFW10M-5</strain>
    </source>
</reference>
<evidence type="ECO:0000313" key="2">
    <source>
        <dbReference type="EMBL" id="AYG02592.1"/>
    </source>
</evidence>
<dbReference type="AlphaFoldDB" id="A0A387BJZ4"/>
<dbReference type="SUPFAM" id="SSF53383">
    <property type="entry name" value="PLP-dependent transferases"/>
    <property type="match status" value="1"/>
</dbReference>
<dbReference type="InterPro" id="IPR015424">
    <property type="entry name" value="PyrdxlP-dep_Trfase"/>
</dbReference>
<organism evidence="2 3">
    <name type="scientific">Gryllotalpicola protaetiae</name>
    <dbReference type="NCBI Taxonomy" id="2419771"/>
    <lineage>
        <taxon>Bacteria</taxon>
        <taxon>Bacillati</taxon>
        <taxon>Actinomycetota</taxon>
        <taxon>Actinomycetes</taxon>
        <taxon>Micrococcales</taxon>
        <taxon>Microbacteriaceae</taxon>
        <taxon>Gryllotalpicola</taxon>
    </lineage>
</organism>
<dbReference type="RefSeq" id="WP_120788126.1">
    <property type="nucleotide sequence ID" value="NZ_CP032624.1"/>
</dbReference>
<evidence type="ECO:0000313" key="3">
    <source>
        <dbReference type="Proteomes" id="UP000275069"/>
    </source>
</evidence>
<feature type="domain" description="Aminotransferase class V" evidence="1">
    <location>
        <begin position="32"/>
        <end position="367"/>
    </location>
</feature>
<name>A0A387BJZ4_9MICO</name>
<dbReference type="InterPro" id="IPR015421">
    <property type="entry name" value="PyrdxlP-dep_Trfase_major"/>
</dbReference>
<dbReference type="EMBL" id="CP032624">
    <property type="protein sequence ID" value="AYG02592.1"/>
    <property type="molecule type" value="Genomic_DNA"/>
</dbReference>
<dbReference type="Gene3D" id="3.40.640.10">
    <property type="entry name" value="Type I PLP-dependent aspartate aminotransferase-like (Major domain)"/>
    <property type="match status" value="1"/>
</dbReference>
<dbReference type="InterPro" id="IPR000192">
    <property type="entry name" value="Aminotrans_V_dom"/>
</dbReference>
<keyword evidence="2" id="KW-0808">Transferase</keyword>
<dbReference type="PANTHER" id="PTHR43586:SF15">
    <property type="entry name" value="BLR3095 PROTEIN"/>
    <property type="match status" value="1"/>
</dbReference>
<dbReference type="Gene3D" id="3.90.1150.10">
    <property type="entry name" value="Aspartate Aminotransferase, domain 1"/>
    <property type="match status" value="1"/>
</dbReference>
<dbReference type="OrthoDB" id="4743071at2"/>
<accession>A0A387BJZ4</accession>
<proteinExistence type="predicted"/>
<dbReference type="Proteomes" id="UP000275069">
    <property type="component" value="Chromosome"/>
</dbReference>
<dbReference type="InterPro" id="IPR015422">
    <property type="entry name" value="PyrdxlP-dep_Trfase_small"/>
</dbReference>
<keyword evidence="3" id="KW-1185">Reference proteome</keyword>
<sequence length="371" mass="39110">MTTLDEYRAGFLEEPGYLDYGSVGPISKTVQEELYAHADLFARARFGSLAQLGHSDERVRVAASDLTGFPADQIVFQPSTTQGLMQAIFGITGDVLVSPAEFPSLPVAVQRAAEALHVVNPVWLETDHGKVTPSEIREQLTDAVTAVAVSLVDARTGYVADLDGIRQVIGDRLLIVDAIQGFGVVDAPFEVADVVATGGQKWVRAGWGTGFLALSERALGHITPVFSGWTGTDLFEPWDAVPPYARTAKAFTVSNPDRVAQACLASALEEVAAVGVAEISAAVADAAARVIDLADEYGIAVASPRAENERAGIVVLEPEPESLTKLTASLHNHGVTARTRGGGVRLSAHAGTTEETLGMLRGALTSYASAY</sequence>